<feature type="region of interest" description="Disordered" evidence="6">
    <location>
        <begin position="200"/>
        <end position="229"/>
    </location>
</feature>
<keyword evidence="4" id="KW-0862">Zinc</keyword>
<reference evidence="9" key="1">
    <citation type="submission" date="2011-05" db="EMBL/GenBank/DDBJ databases">
        <authorList>
            <person name="Richards S.R."/>
            <person name="Qu J."/>
            <person name="Jiang H."/>
            <person name="Jhangiani S.N."/>
            <person name="Agravi P."/>
            <person name="Goodspeed R."/>
            <person name="Gross S."/>
            <person name="Mandapat C."/>
            <person name="Jackson L."/>
            <person name="Mathew T."/>
            <person name="Pu L."/>
            <person name="Thornton R."/>
            <person name="Saada N."/>
            <person name="Wilczek-Boney K.B."/>
            <person name="Lee S."/>
            <person name="Kovar C."/>
            <person name="Wu Y."/>
            <person name="Scherer S.E."/>
            <person name="Worley K.C."/>
            <person name="Muzny D.M."/>
            <person name="Gibbs R."/>
        </authorList>
    </citation>
    <scope>NUCLEOTIDE SEQUENCE</scope>
    <source>
        <strain evidence="9">Brora</strain>
    </source>
</reference>
<keyword evidence="3 5" id="KW-0863">Zinc-finger</keyword>
<feature type="region of interest" description="Disordered" evidence="6">
    <location>
        <begin position="253"/>
        <end position="272"/>
    </location>
</feature>
<dbReference type="eggNOG" id="KOG2462">
    <property type="taxonomic scope" value="Eukaryota"/>
</dbReference>
<dbReference type="GO" id="GO:0008270">
    <property type="term" value="F:zinc ion binding"/>
    <property type="evidence" value="ECO:0007669"/>
    <property type="project" value="UniProtKB-KW"/>
</dbReference>
<protein>
    <recommendedName>
        <fullName evidence="7">C2H2-type domain-containing protein</fullName>
    </recommendedName>
</protein>
<evidence type="ECO:0000256" key="5">
    <source>
        <dbReference type="PROSITE-ProRule" id="PRU00042"/>
    </source>
</evidence>
<dbReference type="FunFam" id="3.30.160.60:FF:000446">
    <property type="entry name" value="Zinc finger protein"/>
    <property type="match status" value="1"/>
</dbReference>
<evidence type="ECO:0000313" key="9">
    <source>
        <dbReference type="Proteomes" id="UP000014500"/>
    </source>
</evidence>
<evidence type="ECO:0000256" key="3">
    <source>
        <dbReference type="ARBA" id="ARBA00022771"/>
    </source>
</evidence>
<dbReference type="Proteomes" id="UP000014500">
    <property type="component" value="Unassembled WGS sequence"/>
</dbReference>
<feature type="domain" description="C2H2-type" evidence="7">
    <location>
        <begin position="101"/>
        <end position="130"/>
    </location>
</feature>
<sequence>MSHSYARYVLKKRHVFRCSVCFYHTNRSSNLKRHHDVMHIVMDEPEECCEIIFTTKSELKKHIQSTHQGGYACKYPDCNKVFERRALLKRHYCVHTGEKRFVCDTCDYKTSHKSNLSRHCEIKSHESKHLNDDFVAQALLLSSKENSSSVDSQAPSVEENSFVESFEEIPSSPLLQMEVTFDDISKPKMKSVWSKKHLMETTTDKKNQSSASPPQSTTLPNPTSKAQYSSGWMQFTSPALPLTPSSPYYPRPIPSMSHTLTSPSNETSDKKSIANPYNMIDQAGRMSRPITFFPHPILKHEMCEKHDENALSEMKNLKIVESPAENDPNAERIRTAHTMLAMARSSSNPTAVPYPHPVFSNNGQENNVDELRTYTDLSCPRFQYYPECNAIPMHPRGIPFAYCVPPLSHTNYSFFPILPIGVNRF</sequence>
<dbReference type="PANTHER" id="PTHR24408:SF58">
    <property type="entry name" value="TRANSCRIPTION FACTOR (TFIIIA), PUTATIVE (AFU_ORTHOLOGUE AFUA_1G05150)-RELATED"/>
    <property type="match status" value="1"/>
</dbReference>
<dbReference type="HOGENOM" id="CLU_646128_0_0_1"/>
<dbReference type="AlphaFoldDB" id="T1JE72"/>
<dbReference type="EMBL" id="JH432116">
    <property type="status" value="NOT_ANNOTATED_CDS"/>
    <property type="molecule type" value="Genomic_DNA"/>
</dbReference>
<reference evidence="8" key="2">
    <citation type="submission" date="2015-02" db="UniProtKB">
        <authorList>
            <consortium name="EnsemblMetazoa"/>
        </authorList>
    </citation>
    <scope>IDENTIFICATION</scope>
</reference>
<evidence type="ECO:0000259" key="7">
    <source>
        <dbReference type="PROSITE" id="PS50157"/>
    </source>
</evidence>
<keyword evidence="1" id="KW-0479">Metal-binding</keyword>
<dbReference type="InterPro" id="IPR013087">
    <property type="entry name" value="Znf_C2H2_type"/>
</dbReference>
<dbReference type="STRING" id="126957.T1JE72"/>
<dbReference type="InterPro" id="IPR036236">
    <property type="entry name" value="Znf_C2H2_sf"/>
</dbReference>
<dbReference type="SUPFAM" id="SSF57667">
    <property type="entry name" value="beta-beta-alpha zinc fingers"/>
    <property type="match status" value="2"/>
</dbReference>
<dbReference type="GO" id="GO:0043565">
    <property type="term" value="F:sequence-specific DNA binding"/>
    <property type="evidence" value="ECO:0007669"/>
    <property type="project" value="TreeGrafter"/>
</dbReference>
<evidence type="ECO:0000313" key="8">
    <source>
        <dbReference type="EnsemblMetazoa" id="SMAR012111-PA"/>
    </source>
</evidence>
<dbReference type="SMART" id="SM00355">
    <property type="entry name" value="ZnF_C2H2"/>
    <property type="match status" value="4"/>
</dbReference>
<name>T1JE72_STRMM</name>
<keyword evidence="9" id="KW-1185">Reference proteome</keyword>
<dbReference type="PANTHER" id="PTHR24408">
    <property type="entry name" value="ZINC FINGER PROTEIN"/>
    <property type="match status" value="1"/>
</dbReference>
<organism evidence="8 9">
    <name type="scientific">Strigamia maritima</name>
    <name type="common">European centipede</name>
    <name type="synonym">Geophilus maritimus</name>
    <dbReference type="NCBI Taxonomy" id="126957"/>
    <lineage>
        <taxon>Eukaryota</taxon>
        <taxon>Metazoa</taxon>
        <taxon>Ecdysozoa</taxon>
        <taxon>Arthropoda</taxon>
        <taxon>Myriapoda</taxon>
        <taxon>Chilopoda</taxon>
        <taxon>Pleurostigmophora</taxon>
        <taxon>Geophilomorpha</taxon>
        <taxon>Linotaeniidae</taxon>
        <taxon>Strigamia</taxon>
    </lineage>
</organism>
<evidence type="ECO:0000256" key="2">
    <source>
        <dbReference type="ARBA" id="ARBA00022737"/>
    </source>
</evidence>
<dbReference type="PROSITE" id="PS00028">
    <property type="entry name" value="ZINC_FINGER_C2H2_1"/>
    <property type="match status" value="1"/>
</dbReference>
<dbReference type="PhylomeDB" id="T1JE72"/>
<feature type="compositionally biased region" description="Polar residues" evidence="6">
    <location>
        <begin position="208"/>
        <end position="229"/>
    </location>
</feature>
<dbReference type="EnsemblMetazoa" id="SMAR012111-RA">
    <property type="protein sequence ID" value="SMAR012111-PA"/>
    <property type="gene ID" value="SMAR012111"/>
</dbReference>
<dbReference type="GO" id="GO:0000981">
    <property type="term" value="F:DNA-binding transcription factor activity, RNA polymerase II-specific"/>
    <property type="evidence" value="ECO:0007669"/>
    <property type="project" value="TreeGrafter"/>
</dbReference>
<dbReference type="Gene3D" id="3.30.160.60">
    <property type="entry name" value="Classic Zinc Finger"/>
    <property type="match status" value="3"/>
</dbReference>
<dbReference type="GO" id="GO:0005634">
    <property type="term" value="C:nucleus"/>
    <property type="evidence" value="ECO:0007669"/>
    <property type="project" value="TreeGrafter"/>
</dbReference>
<dbReference type="Pfam" id="PF00096">
    <property type="entry name" value="zf-C2H2"/>
    <property type="match status" value="1"/>
</dbReference>
<evidence type="ECO:0000256" key="6">
    <source>
        <dbReference type="SAM" id="MobiDB-lite"/>
    </source>
</evidence>
<keyword evidence="2" id="KW-0677">Repeat</keyword>
<evidence type="ECO:0000256" key="4">
    <source>
        <dbReference type="ARBA" id="ARBA00022833"/>
    </source>
</evidence>
<evidence type="ECO:0000256" key="1">
    <source>
        <dbReference type="ARBA" id="ARBA00022723"/>
    </source>
</evidence>
<feature type="domain" description="C2H2-type" evidence="7">
    <location>
        <begin position="71"/>
        <end position="100"/>
    </location>
</feature>
<proteinExistence type="predicted"/>
<dbReference type="PROSITE" id="PS50157">
    <property type="entry name" value="ZINC_FINGER_C2H2_2"/>
    <property type="match status" value="2"/>
</dbReference>
<accession>T1JE72</accession>